<evidence type="ECO:0000313" key="1">
    <source>
        <dbReference type="EMBL" id="TWH72867.1"/>
    </source>
</evidence>
<sequence length="185" mass="19783">MPVPRQVFLFDRPTRFVAGTVGQPGDRTFYLQASDEAGRTVSVALEKTQVQVLADRMSELLDEISSRATVVVPPDADVDDLEPLTAPVDEEFRVAAMGLAWDGEAAAVVVEAVAAGEEPVEEDVILSDSDEGPDALRVTITPAAARAFVARARRVVAAGRPSCPLCSMPLDPAGHVCPRQNGYRR</sequence>
<dbReference type="EMBL" id="VLKF01000001">
    <property type="protein sequence ID" value="TWH72867.1"/>
    <property type="molecule type" value="Genomic_DNA"/>
</dbReference>
<dbReference type="AlphaFoldDB" id="A0A562IPC4"/>
<keyword evidence="2" id="KW-1185">Reference proteome</keyword>
<protein>
    <submittedName>
        <fullName evidence="1">Putative repeat protein (TIGR03847 family)</fullName>
    </submittedName>
</protein>
<accession>A0A562IPC4</accession>
<organism evidence="1 2">
    <name type="scientific">Modestobacter roseus</name>
    <dbReference type="NCBI Taxonomy" id="1181884"/>
    <lineage>
        <taxon>Bacteria</taxon>
        <taxon>Bacillati</taxon>
        <taxon>Actinomycetota</taxon>
        <taxon>Actinomycetes</taxon>
        <taxon>Geodermatophilales</taxon>
        <taxon>Geodermatophilaceae</taxon>
        <taxon>Modestobacter</taxon>
    </lineage>
</organism>
<dbReference type="RefSeq" id="WP_228395227.1">
    <property type="nucleotide sequence ID" value="NZ_JABGDC010000116.1"/>
</dbReference>
<evidence type="ECO:0000313" key="2">
    <source>
        <dbReference type="Proteomes" id="UP000321490"/>
    </source>
</evidence>
<proteinExistence type="predicted"/>
<name>A0A562IPC4_9ACTN</name>
<comment type="caution">
    <text evidence="1">The sequence shown here is derived from an EMBL/GenBank/DDBJ whole genome shotgun (WGS) entry which is preliminary data.</text>
</comment>
<gene>
    <name evidence="1" type="ORF">JD78_01389</name>
</gene>
<dbReference type="Pfam" id="PF11290">
    <property type="entry name" value="DUF3090"/>
    <property type="match status" value="1"/>
</dbReference>
<dbReference type="InterPro" id="IPR021441">
    <property type="entry name" value="DUF3090"/>
</dbReference>
<dbReference type="Proteomes" id="UP000321490">
    <property type="component" value="Unassembled WGS sequence"/>
</dbReference>
<reference evidence="1 2" key="1">
    <citation type="submission" date="2019-07" db="EMBL/GenBank/DDBJ databases">
        <title>R&amp;d 2014.</title>
        <authorList>
            <person name="Klenk H.-P."/>
        </authorList>
    </citation>
    <scope>NUCLEOTIDE SEQUENCE [LARGE SCALE GENOMIC DNA]</scope>
    <source>
        <strain evidence="1 2">DSM 45764</strain>
    </source>
</reference>
<dbReference type="NCBIfam" id="TIGR03847">
    <property type="entry name" value="conserved hypothetical protein"/>
    <property type="match status" value="1"/>
</dbReference>